<feature type="non-terminal residue" evidence="3">
    <location>
        <position position="22"/>
    </location>
</feature>
<organism evidence="3 4">
    <name type="scientific">Didymodactylos carnosus</name>
    <dbReference type="NCBI Taxonomy" id="1234261"/>
    <lineage>
        <taxon>Eukaryota</taxon>
        <taxon>Metazoa</taxon>
        <taxon>Spiralia</taxon>
        <taxon>Gnathifera</taxon>
        <taxon>Rotifera</taxon>
        <taxon>Eurotatoria</taxon>
        <taxon>Bdelloidea</taxon>
        <taxon>Philodinida</taxon>
        <taxon>Philodinidae</taxon>
        <taxon>Didymodactylos</taxon>
    </lineage>
</organism>
<protein>
    <submittedName>
        <fullName evidence="3">Uncharacterized protein</fullName>
    </submittedName>
</protein>
<proteinExistence type="predicted"/>
<sequence>MPRRVDLRDMMTPVQSQGTLQS</sequence>
<name>A0A8S2XIL2_9BILA</name>
<evidence type="ECO:0000313" key="4">
    <source>
        <dbReference type="Proteomes" id="UP000682733"/>
    </source>
</evidence>
<feature type="compositionally biased region" description="Polar residues" evidence="1">
    <location>
        <begin position="13"/>
        <end position="22"/>
    </location>
</feature>
<accession>A0A8S2XIL2</accession>
<dbReference type="Proteomes" id="UP000677228">
    <property type="component" value="Unassembled WGS sequence"/>
</dbReference>
<dbReference type="Proteomes" id="UP000682733">
    <property type="component" value="Unassembled WGS sequence"/>
</dbReference>
<feature type="region of interest" description="Disordered" evidence="1">
    <location>
        <begin position="1"/>
        <end position="22"/>
    </location>
</feature>
<dbReference type="EMBL" id="CAJOBA010094859">
    <property type="protein sequence ID" value="CAF4499206.1"/>
    <property type="molecule type" value="Genomic_DNA"/>
</dbReference>
<comment type="caution">
    <text evidence="3">The sequence shown here is derived from an EMBL/GenBank/DDBJ whole genome shotgun (WGS) entry which is preliminary data.</text>
</comment>
<gene>
    <name evidence="2" type="ORF">OVA965_LOCUS44846</name>
    <name evidence="3" type="ORF">TMI583_LOCUS47881</name>
</gene>
<evidence type="ECO:0000313" key="2">
    <source>
        <dbReference type="EMBL" id="CAF1651464.1"/>
    </source>
</evidence>
<evidence type="ECO:0000313" key="3">
    <source>
        <dbReference type="EMBL" id="CAF4499206.1"/>
    </source>
</evidence>
<evidence type="ECO:0000256" key="1">
    <source>
        <dbReference type="SAM" id="MobiDB-lite"/>
    </source>
</evidence>
<dbReference type="AlphaFoldDB" id="A0A8S2XIL2"/>
<dbReference type="EMBL" id="CAJNOK010066316">
    <property type="protein sequence ID" value="CAF1651464.1"/>
    <property type="molecule type" value="Genomic_DNA"/>
</dbReference>
<reference evidence="3" key="1">
    <citation type="submission" date="2021-02" db="EMBL/GenBank/DDBJ databases">
        <authorList>
            <person name="Nowell W R."/>
        </authorList>
    </citation>
    <scope>NUCLEOTIDE SEQUENCE</scope>
</reference>